<keyword evidence="5 14" id="KW-0479">Metal-binding</keyword>
<dbReference type="AlphaFoldDB" id="A0A3D8P1F3"/>
<evidence type="ECO:0000256" key="15">
    <source>
        <dbReference type="PROSITE-ProRule" id="PRU00546"/>
    </source>
</evidence>
<dbReference type="Gene3D" id="2.10.230.10">
    <property type="entry name" value="Heat shock protein DnaJ, cysteine-rich domain"/>
    <property type="match status" value="1"/>
</dbReference>
<feature type="repeat" description="CXXCXGXG motif" evidence="14">
    <location>
        <begin position="193"/>
        <end position="200"/>
    </location>
</feature>
<dbReference type="PRINTS" id="PR00625">
    <property type="entry name" value="JDOMAIN"/>
</dbReference>
<dbReference type="SUPFAM" id="SSF49493">
    <property type="entry name" value="HSP40/DnaJ peptide-binding domain"/>
    <property type="match status" value="2"/>
</dbReference>
<dbReference type="Pfam" id="PF00226">
    <property type="entry name" value="DnaJ"/>
    <property type="match status" value="1"/>
</dbReference>
<dbReference type="InterPro" id="IPR001305">
    <property type="entry name" value="HSP_DnaJ_Cys-rich_dom"/>
</dbReference>
<dbReference type="SUPFAM" id="SSF46565">
    <property type="entry name" value="Chaperone J-domain"/>
    <property type="match status" value="1"/>
</dbReference>
<dbReference type="InterPro" id="IPR036410">
    <property type="entry name" value="HSP_DnaJ_Cys-rich_dom_sf"/>
</dbReference>
<sequence>MAHKDYYEILGVPRNATQEEIKKAYRRLVRKYHPDANPDNKEEAAAKFREITEAYAVLSDPEKRAQYDRYGHVGPEGQGINFDFRQADFEEIFRDLGFGFGDLFETLFGFRRPQAGPRRGADLEVELELSFREAIFGTEKEVSVPRTERCPTCQGTGCQPGTRVEKCPACGGTGHLTFARSTPFGQFIQTRTCDRCGGTGEFIPHPCTNCRGTGQVKRRRQVKVRIPAGVEDGMRLRLRGEGEAGVHGGPPGDLYILLRVKSDPVFKRQGDDLWCEIPISFPQAALGAEVEVPTLEGPDREGKVRLRIPPGTQPGELLKVKGKGVPTPYGRGDLWVQVRLVVPTKLTERQKELLQEFARLSGEEVRPEEKSFFRRVRDAWR</sequence>
<evidence type="ECO:0000256" key="13">
    <source>
        <dbReference type="ARBA" id="ARBA00067609"/>
    </source>
</evidence>
<dbReference type="GO" id="GO:0005737">
    <property type="term" value="C:cytoplasm"/>
    <property type="evidence" value="ECO:0007669"/>
    <property type="project" value="UniProtKB-SubCell"/>
</dbReference>
<dbReference type="CDD" id="cd10719">
    <property type="entry name" value="DnaJ_zf"/>
    <property type="match status" value="1"/>
</dbReference>
<comment type="subcellular location">
    <subcellularLocation>
        <location evidence="1 14">Cytoplasm</location>
    </subcellularLocation>
</comment>
<evidence type="ECO:0000256" key="10">
    <source>
        <dbReference type="ARBA" id="ARBA00023186"/>
    </source>
</evidence>
<dbReference type="Proteomes" id="UP000256329">
    <property type="component" value="Unassembled WGS sequence"/>
</dbReference>
<gene>
    <name evidence="14 18" type="primary">dnaJ</name>
    <name evidence="18" type="ORF">DXX99_09280</name>
</gene>
<comment type="function">
    <text evidence="11 14">Participates actively in the response to hyperosmotic and heat shock by preventing the aggregation of stress-denatured proteins and by disaggregating proteins, also in an autonomous, DnaK-independent fashion. Unfolded proteins bind initially to DnaJ; upon interaction with the DnaJ-bound protein, DnaK hydrolyzes its bound ATP, resulting in the formation of a stable complex. GrpE releases ADP from DnaK; ATP binding to DnaK triggers the release of the substrate protein, thus completing the reaction cycle. Several rounds of ATP-dependent interactions between DnaJ, DnaK and GrpE are required for fully efficient folding. Also involved, together with DnaK and GrpE, in the DNA replication of plasmids through activation of initiation proteins.</text>
</comment>
<keyword evidence="8 14" id="KW-0862">Zinc</keyword>
<comment type="similarity">
    <text evidence="12 14">Belongs to the DnaJ family.</text>
</comment>
<feature type="repeat" description="CXXCXGXG motif" evidence="14">
    <location>
        <begin position="207"/>
        <end position="214"/>
    </location>
</feature>
<feature type="domain" description="J" evidence="16">
    <location>
        <begin position="5"/>
        <end position="71"/>
    </location>
</feature>
<evidence type="ECO:0000256" key="4">
    <source>
        <dbReference type="ARBA" id="ARBA00022705"/>
    </source>
</evidence>
<dbReference type="HAMAP" id="MF_01152">
    <property type="entry name" value="DnaJ"/>
    <property type="match status" value="1"/>
</dbReference>
<dbReference type="Pfam" id="PF00684">
    <property type="entry name" value="DnaJ_CXXCXGXG"/>
    <property type="match status" value="1"/>
</dbReference>
<evidence type="ECO:0000256" key="2">
    <source>
        <dbReference type="ARBA" id="ARBA00011738"/>
    </source>
</evidence>
<name>A0A3D8P1F3_9THEO</name>
<feature type="binding site" evidence="14">
    <location>
        <position position="196"/>
    </location>
    <ligand>
        <name>Zn(2+)</name>
        <dbReference type="ChEBI" id="CHEBI:29105"/>
        <label>2</label>
    </ligand>
</feature>
<feature type="binding site" evidence="14">
    <location>
        <position position="150"/>
    </location>
    <ligand>
        <name>Zn(2+)</name>
        <dbReference type="ChEBI" id="CHEBI:29105"/>
        <label>1</label>
    </ligand>
</feature>
<dbReference type="InterPro" id="IPR002939">
    <property type="entry name" value="DnaJ_C"/>
</dbReference>
<dbReference type="Gene3D" id="1.10.287.110">
    <property type="entry name" value="DnaJ domain"/>
    <property type="match status" value="1"/>
</dbReference>
<feature type="binding site" evidence="14">
    <location>
        <position position="193"/>
    </location>
    <ligand>
        <name>Zn(2+)</name>
        <dbReference type="ChEBI" id="CHEBI:29105"/>
        <label>2</label>
    </ligand>
</feature>
<dbReference type="FunFam" id="1.10.287.110:FF:000034">
    <property type="entry name" value="Chaperone protein DnaJ"/>
    <property type="match status" value="1"/>
</dbReference>
<proteinExistence type="inferred from homology"/>
<dbReference type="PROSITE" id="PS50076">
    <property type="entry name" value="DNAJ_2"/>
    <property type="match status" value="1"/>
</dbReference>
<accession>A0A3D8P1F3</accession>
<feature type="binding site" evidence="14">
    <location>
        <position position="210"/>
    </location>
    <ligand>
        <name>Zn(2+)</name>
        <dbReference type="ChEBI" id="CHEBI:29105"/>
        <label>1</label>
    </ligand>
</feature>
<keyword evidence="4 14" id="KW-0235">DNA replication</keyword>
<dbReference type="GO" id="GO:0006260">
    <property type="term" value="P:DNA replication"/>
    <property type="evidence" value="ECO:0007669"/>
    <property type="project" value="UniProtKB-KW"/>
</dbReference>
<comment type="caution">
    <text evidence="18">The sequence shown here is derived from an EMBL/GenBank/DDBJ whole genome shotgun (WGS) entry which is preliminary data.</text>
</comment>
<feature type="binding site" evidence="14">
    <location>
        <position position="153"/>
    </location>
    <ligand>
        <name>Zn(2+)</name>
        <dbReference type="ChEBI" id="CHEBI:29105"/>
        <label>1</label>
    </ligand>
</feature>
<dbReference type="Gene3D" id="2.60.260.20">
    <property type="entry name" value="Urease metallochaperone UreE, N-terminal domain"/>
    <property type="match status" value="2"/>
</dbReference>
<evidence type="ECO:0000256" key="9">
    <source>
        <dbReference type="ARBA" id="ARBA00023016"/>
    </source>
</evidence>
<keyword evidence="19" id="KW-1185">Reference proteome</keyword>
<dbReference type="InterPro" id="IPR001623">
    <property type="entry name" value="DnaJ_domain"/>
</dbReference>
<keyword evidence="3 14" id="KW-0963">Cytoplasm</keyword>
<organism evidence="18 19">
    <name type="scientific">Ammonifex thiophilus</name>
    <dbReference type="NCBI Taxonomy" id="444093"/>
    <lineage>
        <taxon>Bacteria</taxon>
        <taxon>Bacillati</taxon>
        <taxon>Bacillota</taxon>
        <taxon>Clostridia</taxon>
        <taxon>Thermoanaerobacterales</taxon>
        <taxon>Thermoanaerobacteraceae</taxon>
        <taxon>Ammonifex</taxon>
    </lineage>
</organism>
<dbReference type="GO" id="GO:0051082">
    <property type="term" value="F:unfolded protein binding"/>
    <property type="evidence" value="ECO:0007669"/>
    <property type="project" value="UniProtKB-UniRule"/>
</dbReference>
<dbReference type="GO" id="GO:0042026">
    <property type="term" value="P:protein refolding"/>
    <property type="evidence" value="ECO:0007669"/>
    <property type="project" value="TreeGrafter"/>
</dbReference>
<dbReference type="FunFam" id="2.60.260.20:FF:000009">
    <property type="entry name" value="Putative Mitochondrial DnaJ chaperone"/>
    <property type="match status" value="1"/>
</dbReference>
<feature type="binding site" evidence="14">
    <location>
        <position position="207"/>
    </location>
    <ligand>
        <name>Zn(2+)</name>
        <dbReference type="ChEBI" id="CHEBI:29105"/>
        <label>1</label>
    </ligand>
</feature>
<evidence type="ECO:0000256" key="8">
    <source>
        <dbReference type="ARBA" id="ARBA00022833"/>
    </source>
</evidence>
<dbReference type="Pfam" id="PF01556">
    <property type="entry name" value="DnaJ_C"/>
    <property type="match status" value="1"/>
</dbReference>
<evidence type="ECO:0000259" key="17">
    <source>
        <dbReference type="PROSITE" id="PS51188"/>
    </source>
</evidence>
<reference evidence="18 19" key="1">
    <citation type="submission" date="2018-08" db="EMBL/GenBank/DDBJ databases">
        <title>Form III RuBisCO-mediated autotrophy in Thermodesulfobium bacteria.</title>
        <authorList>
            <person name="Toshchakov S.V."/>
            <person name="Kublanov I.V."/>
            <person name="Frolov E."/>
            <person name="Bonch-Osmolovskaya E.A."/>
            <person name="Tourova T.P."/>
            <person name="Chernych N.A."/>
            <person name="Lebedinsky A.V."/>
        </authorList>
    </citation>
    <scope>NUCLEOTIDE SEQUENCE [LARGE SCALE GENOMIC DNA]</scope>
    <source>
        <strain evidence="18 19">SR</strain>
    </source>
</reference>
<evidence type="ECO:0000256" key="7">
    <source>
        <dbReference type="ARBA" id="ARBA00022771"/>
    </source>
</evidence>
<dbReference type="GO" id="GO:0031072">
    <property type="term" value="F:heat shock protein binding"/>
    <property type="evidence" value="ECO:0007669"/>
    <property type="project" value="InterPro"/>
</dbReference>
<feature type="repeat" description="CXXCXGXG motif" evidence="14">
    <location>
        <begin position="150"/>
        <end position="157"/>
    </location>
</feature>
<dbReference type="GO" id="GO:0008270">
    <property type="term" value="F:zinc ion binding"/>
    <property type="evidence" value="ECO:0007669"/>
    <property type="project" value="UniProtKB-UniRule"/>
</dbReference>
<evidence type="ECO:0000256" key="11">
    <source>
        <dbReference type="ARBA" id="ARBA00053423"/>
    </source>
</evidence>
<comment type="domain">
    <text evidence="14">The J domain is necessary and sufficient to stimulate DnaK ATPase activity. Zinc center 1 plays an important role in the autonomous, DnaK-independent chaperone activity of DnaJ. Zinc center 2 is essential for interaction with DnaK and for DnaJ activity.</text>
</comment>
<dbReference type="GO" id="GO:0009408">
    <property type="term" value="P:response to heat"/>
    <property type="evidence" value="ECO:0007669"/>
    <property type="project" value="InterPro"/>
</dbReference>
<dbReference type="CDD" id="cd10747">
    <property type="entry name" value="DnaJ_C"/>
    <property type="match status" value="1"/>
</dbReference>
<feature type="zinc finger region" description="CR-type" evidence="15">
    <location>
        <begin position="137"/>
        <end position="219"/>
    </location>
</feature>
<evidence type="ECO:0000256" key="5">
    <source>
        <dbReference type="ARBA" id="ARBA00022723"/>
    </source>
</evidence>
<dbReference type="NCBIfam" id="TIGR02349">
    <property type="entry name" value="DnaJ_bact"/>
    <property type="match status" value="1"/>
</dbReference>
<comment type="subunit">
    <text evidence="2 14">Homodimer.</text>
</comment>
<keyword evidence="10 14" id="KW-0143">Chaperone</keyword>
<keyword evidence="7 14" id="KW-0863">Zinc-finger</keyword>
<comment type="cofactor">
    <cofactor evidence="14">
        <name>Zn(2+)</name>
        <dbReference type="ChEBI" id="CHEBI:29105"/>
    </cofactor>
    <text evidence="14">Binds 2 Zn(2+) ions per monomer.</text>
</comment>
<protein>
    <recommendedName>
        <fullName evidence="13 14">Chaperone protein DnaJ</fullName>
    </recommendedName>
</protein>
<evidence type="ECO:0000256" key="1">
    <source>
        <dbReference type="ARBA" id="ARBA00004496"/>
    </source>
</evidence>
<evidence type="ECO:0000313" key="19">
    <source>
        <dbReference type="Proteomes" id="UP000256329"/>
    </source>
</evidence>
<evidence type="ECO:0000256" key="6">
    <source>
        <dbReference type="ARBA" id="ARBA00022737"/>
    </source>
</evidence>
<keyword evidence="9 14" id="KW-0346">Stress response</keyword>
<keyword evidence="6 14" id="KW-0677">Repeat</keyword>
<dbReference type="EMBL" id="QSLN01000019">
    <property type="protein sequence ID" value="RDV81283.1"/>
    <property type="molecule type" value="Genomic_DNA"/>
</dbReference>
<dbReference type="InterPro" id="IPR018253">
    <property type="entry name" value="DnaJ_domain_CS"/>
</dbReference>
<dbReference type="NCBIfam" id="NF008035">
    <property type="entry name" value="PRK10767.1"/>
    <property type="match status" value="1"/>
</dbReference>
<dbReference type="SMART" id="SM00271">
    <property type="entry name" value="DnaJ"/>
    <property type="match status" value="1"/>
</dbReference>
<dbReference type="PANTHER" id="PTHR43096">
    <property type="entry name" value="DNAJ HOMOLOG 1, MITOCHONDRIAL-RELATED"/>
    <property type="match status" value="1"/>
</dbReference>
<dbReference type="OrthoDB" id="9779889at2"/>
<feature type="binding site" evidence="14">
    <location>
        <position position="167"/>
    </location>
    <ligand>
        <name>Zn(2+)</name>
        <dbReference type="ChEBI" id="CHEBI:29105"/>
        <label>2</label>
    </ligand>
</feature>
<feature type="domain" description="CR-type" evidence="17">
    <location>
        <begin position="137"/>
        <end position="219"/>
    </location>
</feature>
<feature type="binding site" evidence="14">
    <location>
        <position position="170"/>
    </location>
    <ligand>
        <name>Zn(2+)</name>
        <dbReference type="ChEBI" id="CHEBI:29105"/>
        <label>2</label>
    </ligand>
</feature>
<evidence type="ECO:0000256" key="3">
    <source>
        <dbReference type="ARBA" id="ARBA00022490"/>
    </source>
</evidence>
<evidence type="ECO:0000259" key="16">
    <source>
        <dbReference type="PROSITE" id="PS50076"/>
    </source>
</evidence>
<dbReference type="PROSITE" id="PS51188">
    <property type="entry name" value="ZF_CR"/>
    <property type="match status" value="1"/>
</dbReference>
<evidence type="ECO:0000313" key="18">
    <source>
        <dbReference type="EMBL" id="RDV81283.1"/>
    </source>
</evidence>
<evidence type="ECO:0000256" key="14">
    <source>
        <dbReference type="HAMAP-Rule" id="MF_01152"/>
    </source>
</evidence>
<dbReference type="RefSeq" id="WP_115793210.1">
    <property type="nucleotide sequence ID" value="NZ_QSLN01000019.1"/>
</dbReference>
<dbReference type="SUPFAM" id="SSF57938">
    <property type="entry name" value="DnaJ/Hsp40 cysteine-rich domain"/>
    <property type="match status" value="1"/>
</dbReference>
<feature type="repeat" description="CXXCXGXG motif" evidence="14">
    <location>
        <begin position="167"/>
        <end position="174"/>
    </location>
</feature>
<dbReference type="FunFam" id="2.10.230.10:FF:000002">
    <property type="entry name" value="Molecular chaperone DnaJ"/>
    <property type="match status" value="1"/>
</dbReference>
<dbReference type="CDD" id="cd06257">
    <property type="entry name" value="DnaJ"/>
    <property type="match status" value="1"/>
</dbReference>
<dbReference type="InterPro" id="IPR008971">
    <property type="entry name" value="HSP40/DnaJ_pept-bd"/>
</dbReference>
<dbReference type="GO" id="GO:0005524">
    <property type="term" value="F:ATP binding"/>
    <property type="evidence" value="ECO:0007669"/>
    <property type="project" value="InterPro"/>
</dbReference>
<dbReference type="InterPro" id="IPR036869">
    <property type="entry name" value="J_dom_sf"/>
</dbReference>
<evidence type="ECO:0000256" key="12">
    <source>
        <dbReference type="ARBA" id="ARBA00061004"/>
    </source>
</evidence>
<dbReference type="PROSITE" id="PS00636">
    <property type="entry name" value="DNAJ_1"/>
    <property type="match status" value="1"/>
</dbReference>
<dbReference type="InterPro" id="IPR012724">
    <property type="entry name" value="DnaJ"/>
</dbReference>
<dbReference type="PANTHER" id="PTHR43096:SF10">
    <property type="entry name" value="CHAPERONE PROTEIN DNAJ A6, CHLOROPLASTIC"/>
    <property type="match status" value="1"/>
</dbReference>
<dbReference type="FunFam" id="2.60.260.20:FF:000004">
    <property type="entry name" value="Molecular chaperone DnaJ"/>
    <property type="match status" value="1"/>
</dbReference>